<keyword evidence="3" id="KW-1185">Reference proteome</keyword>
<organism evidence="2 3">
    <name type="scientific">Anaerostipes rhamnosivorans</name>
    <dbReference type="NCBI Taxonomy" id="1229621"/>
    <lineage>
        <taxon>Bacteria</taxon>
        <taxon>Bacillati</taxon>
        <taxon>Bacillota</taxon>
        <taxon>Clostridia</taxon>
        <taxon>Lachnospirales</taxon>
        <taxon>Lachnospiraceae</taxon>
        <taxon>Anaerostipes</taxon>
    </lineage>
</organism>
<protein>
    <submittedName>
        <fullName evidence="2">Uncharacterized protein</fullName>
    </submittedName>
</protein>
<gene>
    <name evidence="2" type="ORF">AR1Y2_2962</name>
</gene>
<dbReference type="RefSeq" id="WP_243118773.1">
    <property type="nucleotide sequence ID" value="NZ_CP040058.1"/>
</dbReference>
<dbReference type="EMBL" id="CP040058">
    <property type="protein sequence ID" value="QCP36416.1"/>
    <property type="molecule type" value="Genomic_DNA"/>
</dbReference>
<evidence type="ECO:0000313" key="3">
    <source>
        <dbReference type="Proteomes" id="UP000298653"/>
    </source>
</evidence>
<dbReference type="Proteomes" id="UP000298653">
    <property type="component" value="Chromosome"/>
</dbReference>
<name>A0A4P8IG87_9FIRM</name>
<proteinExistence type="predicted"/>
<dbReference type="InterPro" id="IPR013783">
    <property type="entry name" value="Ig-like_fold"/>
</dbReference>
<dbReference type="AlphaFoldDB" id="A0A4P8IG87"/>
<evidence type="ECO:0000313" key="2">
    <source>
        <dbReference type="EMBL" id="QCP36416.1"/>
    </source>
</evidence>
<sequence>MNKLIKKAAIIAMSGVLTFSMMPSISAKAAKKKLFVNKVYDTTTQVKGKTKKKYQVRVIIGKQTYKANASKTGNFSVKIPKQTAGESLIVKTYRKSGRRWKYYTKKKVSILAKTISVKKFSKTSKYIKGYARPKYKIKLTMNGKTYTKKAGSKTGYFAVKMKKAAGNATGTIKLYDTKGKYVKTYKIQAESDYTQNGKPYNGKVPGLSDPINVEDFNNRLNSTNTFKDNSIYYRYDITKSFSDVCSGYGRGSCGYISTYLGRSNNEESMWFTAKNGVTLYYMTFESGDLRNTPIPGPSNKAEIIKSGETVQIDPKFKDAEGHISRLAIKIVGYKNGKPVIMVSELL</sequence>
<dbReference type="Gene3D" id="2.60.40.10">
    <property type="entry name" value="Immunoglobulins"/>
    <property type="match status" value="1"/>
</dbReference>
<reference evidence="2 3" key="1">
    <citation type="submission" date="2019-05" db="EMBL/GenBank/DDBJ databases">
        <title>Complete genome sequencing of Anaerostipes rhamnosivorans.</title>
        <authorList>
            <person name="Bui T.P.N."/>
            <person name="de Vos W.M."/>
        </authorList>
    </citation>
    <scope>NUCLEOTIDE SEQUENCE [LARGE SCALE GENOMIC DNA]</scope>
    <source>
        <strain evidence="2 3">1y2</strain>
    </source>
</reference>
<accession>A0A4P8IG87</accession>
<evidence type="ECO:0000256" key="1">
    <source>
        <dbReference type="SAM" id="SignalP"/>
    </source>
</evidence>
<feature type="chain" id="PRO_5020590404" evidence="1">
    <location>
        <begin position="30"/>
        <end position="346"/>
    </location>
</feature>
<keyword evidence="1" id="KW-0732">Signal</keyword>
<feature type="signal peptide" evidence="1">
    <location>
        <begin position="1"/>
        <end position="29"/>
    </location>
</feature>
<dbReference type="KEGG" id="arf:AR1Y2_2962"/>